<evidence type="ECO:0000313" key="2">
    <source>
        <dbReference type="Proteomes" id="UP000694871"/>
    </source>
</evidence>
<keyword evidence="2" id="KW-1185">Reference proteome</keyword>
<dbReference type="InterPro" id="IPR036465">
    <property type="entry name" value="vWFA_dom_sf"/>
</dbReference>
<feature type="domain" description="VWFA" evidence="1">
    <location>
        <begin position="897"/>
        <end position="982"/>
    </location>
</feature>
<dbReference type="RefSeq" id="XP_015281677.1">
    <property type="nucleotide sequence ID" value="XM_015426191.1"/>
</dbReference>
<dbReference type="Gene3D" id="3.40.50.410">
    <property type="entry name" value="von Willebrand factor, type A domain"/>
    <property type="match status" value="2"/>
</dbReference>
<feature type="domain" description="VWFA" evidence="1">
    <location>
        <begin position="152"/>
        <end position="304"/>
    </location>
</feature>
<gene>
    <name evidence="3" type="primary">VWA3A</name>
</gene>
<evidence type="ECO:0000313" key="3">
    <source>
        <dbReference type="RefSeq" id="XP_015281677.1"/>
    </source>
</evidence>
<dbReference type="Pfam" id="PF13768">
    <property type="entry name" value="VWA_3"/>
    <property type="match status" value="3"/>
</dbReference>
<sequence length="1076" mass="122097">MTTKLLDDRQFLKEMRVNAGSKPPVPEGRRPWQKISLTDCESDHGLLITNINQAHDLLRVKNTAMICSGLKATDDWMQSYGLESMKLTLEELMKRGTVVLDANNAEQMEFTTEAIGDFESRLHAAIDLYDKRIQWLLQDSRKLFGIIHGSRIGVLIDASDITCGPRLLDFQKDLLCLVDEQLCYVKRLYFLSFGTEVSPLWKESKPINVDVLYEIRQWVKALKPSGGCNLLKALKKALLLKGLDALVIIAGSCPDQSSEILSDYIQQCTLGRDLLIQTVAYECSSQVPPAVLKSVTEAVGGHYHSCSTRDQSYDSSDLDKILGERRKSEDLLNIINKIYKGRVVGHACFSLMPESSTEVVPFSPASLLPKPPNHEGPLVIQIPDFLAKTSAEWLKTNGLKAKKLSLYQVLAPNAFSPVEEFVPILQKTVSSTLHEKAMMQFEWHDGTVKNVHVDPPILYDYQKQLTRLVGRYERRIEWLSIGSRRMWGTVCERRVVLLIDVSVTNLPYIIHIQHSLRLVLEEQIASKDCFNIIAFGKDVKPWQPEMVPSHPDNLEHAWRWVLALKCEGTRNVMSAFRRAVEVDFRDKDKHESQGIYLLTTGIPDQETHVISSYMAESCRGCDLQLHVSLFSTDDSLLDGDIPPRYASPEETALAFKTVVRAAGGRFHWFGETGIYESDDISSILSEMETAVNYSHKSARDGQEREKSGSAKVFAWRPPSAKAEIPPAQPIQEFLQTGGRKKCRSKKHPEVSLSLFYTDKGKKVGAVYKKYSKPKCMRKAIPFVVLPQEEERCSSKEWLSKYSIKKLKLDLPRIVFGPECLHQKQMVESLHKKVSAKYCDIFPSIEMEGSVKHLHIQPKDLEEYIEQMERVLQCYVRRMQWLLSGSRRLFGVILEASVCILIDTSGSMEPSLEQVTQELTSLIWEQLRKNQTKFNLISFAEDVVAWQECLVEATDEACHDAVQWVSTFRAHGNTSILKALQLVKSDRGANDFLKRLAWQTGGRYHRCHGDADGQLAAHRILTEGFKDEDDPVFPLFEGDDLKKLTEEVAKARSYLAQARLFRSLLEKKNLDQKEQSS</sequence>
<feature type="domain" description="VWFA" evidence="1">
    <location>
        <begin position="494"/>
        <end position="627"/>
    </location>
</feature>
<dbReference type="PANTHER" id="PTHR46478">
    <property type="entry name" value="VON WILLEBRAND FACTOR A DOMAIN-CONTAINING PROTEIN 3A"/>
    <property type="match status" value="1"/>
</dbReference>
<dbReference type="SUPFAM" id="SSF53300">
    <property type="entry name" value="vWA-like"/>
    <property type="match status" value="2"/>
</dbReference>
<dbReference type="GeneID" id="107123034"/>
<accession>A0ABM1L6U0</accession>
<name>A0ABM1L6U0_GEKJA</name>
<dbReference type="InterPro" id="IPR002035">
    <property type="entry name" value="VWF_A"/>
</dbReference>
<protein>
    <submittedName>
        <fullName evidence="3">von Willebrand factor A domain-containing protein 3A</fullName>
    </submittedName>
</protein>
<dbReference type="Proteomes" id="UP000694871">
    <property type="component" value="Unplaced"/>
</dbReference>
<reference evidence="3" key="1">
    <citation type="submission" date="2025-08" db="UniProtKB">
        <authorList>
            <consortium name="RefSeq"/>
        </authorList>
    </citation>
    <scope>IDENTIFICATION</scope>
</reference>
<evidence type="ECO:0000259" key="1">
    <source>
        <dbReference type="Pfam" id="PF13768"/>
    </source>
</evidence>
<organism evidence="2 3">
    <name type="scientific">Gekko japonicus</name>
    <name type="common">Schlegel's Japanese gecko</name>
    <dbReference type="NCBI Taxonomy" id="146911"/>
    <lineage>
        <taxon>Eukaryota</taxon>
        <taxon>Metazoa</taxon>
        <taxon>Chordata</taxon>
        <taxon>Craniata</taxon>
        <taxon>Vertebrata</taxon>
        <taxon>Euteleostomi</taxon>
        <taxon>Lepidosauria</taxon>
        <taxon>Squamata</taxon>
        <taxon>Bifurcata</taxon>
        <taxon>Gekkota</taxon>
        <taxon>Gekkonidae</taxon>
        <taxon>Gekkoninae</taxon>
        <taxon>Gekko</taxon>
    </lineage>
</organism>
<dbReference type="PANTHER" id="PTHR46478:SF1">
    <property type="entry name" value="VON WILLEBRAND FACTOR A DOMAIN-CONTAINING PROTEIN 3A"/>
    <property type="match status" value="1"/>
</dbReference>
<proteinExistence type="predicted"/>